<dbReference type="PROSITE" id="PS50943">
    <property type="entry name" value="HTH_CROC1"/>
    <property type="match status" value="1"/>
</dbReference>
<dbReference type="SUPFAM" id="SSF47413">
    <property type="entry name" value="lambda repressor-like DNA-binding domains"/>
    <property type="match status" value="1"/>
</dbReference>
<evidence type="ECO:0000313" key="6">
    <source>
        <dbReference type="Proteomes" id="UP000659388"/>
    </source>
</evidence>
<dbReference type="CDD" id="cd06529">
    <property type="entry name" value="S24_LexA-like"/>
    <property type="match status" value="1"/>
</dbReference>
<reference evidence="5" key="1">
    <citation type="submission" date="2021-01" db="EMBL/GenBank/DDBJ databases">
        <title>Fulvivirga kasyanovii gen. nov., sp nov., a novel member of the phylum Bacteroidetes isolated from seawater in a mussel farm.</title>
        <authorList>
            <person name="Zhao L.-H."/>
            <person name="Wang Z.-J."/>
        </authorList>
    </citation>
    <scope>NUCLEOTIDE SEQUENCE</scope>
    <source>
        <strain evidence="5">2943</strain>
    </source>
</reference>
<keyword evidence="6" id="KW-1185">Reference proteome</keyword>
<dbReference type="InterPro" id="IPR015927">
    <property type="entry name" value="Peptidase_S24_S26A/B/C"/>
</dbReference>
<proteinExistence type="predicted"/>
<evidence type="ECO:0000256" key="3">
    <source>
        <dbReference type="ARBA" id="ARBA00023163"/>
    </source>
</evidence>
<organism evidence="5 6">
    <name type="scientific">Fulvivirga sediminis</name>
    <dbReference type="NCBI Taxonomy" id="2803949"/>
    <lineage>
        <taxon>Bacteria</taxon>
        <taxon>Pseudomonadati</taxon>
        <taxon>Bacteroidota</taxon>
        <taxon>Cytophagia</taxon>
        <taxon>Cytophagales</taxon>
        <taxon>Fulvivirgaceae</taxon>
        <taxon>Fulvivirga</taxon>
    </lineage>
</organism>
<dbReference type="InterPro" id="IPR039418">
    <property type="entry name" value="LexA-like"/>
</dbReference>
<accession>A0A937FBU1</accession>
<comment type="caution">
    <text evidence="5">The sequence shown here is derived from an EMBL/GenBank/DDBJ whole genome shotgun (WGS) entry which is preliminary data.</text>
</comment>
<keyword evidence="3" id="KW-0804">Transcription</keyword>
<dbReference type="AlphaFoldDB" id="A0A937FBU1"/>
<keyword evidence="2" id="KW-0238">DNA-binding</keyword>
<evidence type="ECO:0000256" key="2">
    <source>
        <dbReference type="ARBA" id="ARBA00023125"/>
    </source>
</evidence>
<feature type="domain" description="HTH cro/C1-type" evidence="4">
    <location>
        <begin position="14"/>
        <end position="65"/>
    </location>
</feature>
<evidence type="ECO:0000259" key="4">
    <source>
        <dbReference type="PROSITE" id="PS50943"/>
    </source>
</evidence>
<dbReference type="Gene3D" id="1.10.260.40">
    <property type="entry name" value="lambda repressor-like DNA-binding domains"/>
    <property type="match status" value="1"/>
</dbReference>
<name>A0A937FBU1_9BACT</name>
<dbReference type="EMBL" id="JAESIY010000008">
    <property type="protein sequence ID" value="MBL3657588.1"/>
    <property type="molecule type" value="Genomic_DNA"/>
</dbReference>
<dbReference type="Proteomes" id="UP000659388">
    <property type="component" value="Unassembled WGS sequence"/>
</dbReference>
<dbReference type="Pfam" id="PF00717">
    <property type="entry name" value="Peptidase_S24"/>
    <property type="match status" value="1"/>
</dbReference>
<evidence type="ECO:0000256" key="1">
    <source>
        <dbReference type="ARBA" id="ARBA00023015"/>
    </source>
</evidence>
<keyword evidence="1" id="KW-0805">Transcription regulation</keyword>
<dbReference type="InterPro" id="IPR010982">
    <property type="entry name" value="Lambda_DNA-bd_dom_sf"/>
</dbReference>
<dbReference type="SMART" id="SM00530">
    <property type="entry name" value="HTH_XRE"/>
    <property type="match status" value="1"/>
</dbReference>
<protein>
    <submittedName>
        <fullName evidence="5">LexA family transcriptional regulator</fullName>
    </submittedName>
</protein>
<dbReference type="RefSeq" id="WP_202245371.1">
    <property type="nucleotide sequence ID" value="NZ_JAESIY010000008.1"/>
</dbReference>
<dbReference type="PANTHER" id="PTHR40661:SF3">
    <property type="entry name" value="FELS-1 PROPHAGE TRANSCRIPTIONAL REGULATOR"/>
    <property type="match status" value="1"/>
</dbReference>
<dbReference type="GO" id="GO:0003677">
    <property type="term" value="F:DNA binding"/>
    <property type="evidence" value="ECO:0007669"/>
    <property type="project" value="UniProtKB-KW"/>
</dbReference>
<evidence type="ECO:0000313" key="5">
    <source>
        <dbReference type="EMBL" id="MBL3657588.1"/>
    </source>
</evidence>
<dbReference type="PANTHER" id="PTHR40661">
    <property type="match status" value="1"/>
</dbReference>
<dbReference type="Pfam" id="PF01381">
    <property type="entry name" value="HTH_3"/>
    <property type="match status" value="1"/>
</dbReference>
<dbReference type="Gene3D" id="2.10.109.10">
    <property type="entry name" value="Umud Fragment, subunit A"/>
    <property type="match status" value="1"/>
</dbReference>
<dbReference type="CDD" id="cd00093">
    <property type="entry name" value="HTH_XRE"/>
    <property type="match status" value="1"/>
</dbReference>
<sequence>MRDSKLRPQRVTMLRELLQMSQVKFAEKINISQGALSQIENGKSQISLDTLRSISNELHVNCNWLVNGTGDIFQQEDEDEYEEVSKNEKVSIQLVYEGQSIVPLVKEEAHAGYINGYNDPSYLQTLDVYKIPGYQNGNYRLFEIEGESMMPTIYPREIVICSHIENREKIENGTLCVIVTKEGIVAKRVYFYENDNKLFILKSDNSKFKTYSIQEKKVLEIWKIEAKITSVFVESGLVDAKRIEKLENNLETLRREVKKLTDTPLD</sequence>
<dbReference type="InterPro" id="IPR036286">
    <property type="entry name" value="LexA/Signal_pep-like_sf"/>
</dbReference>
<dbReference type="SUPFAM" id="SSF51306">
    <property type="entry name" value="LexA/Signal peptidase"/>
    <property type="match status" value="1"/>
</dbReference>
<gene>
    <name evidence="5" type="ORF">JL102_15675</name>
</gene>
<dbReference type="InterPro" id="IPR001387">
    <property type="entry name" value="Cro/C1-type_HTH"/>
</dbReference>